<dbReference type="SUPFAM" id="SSF52540">
    <property type="entry name" value="P-loop containing nucleoside triphosphate hydrolases"/>
    <property type="match status" value="1"/>
</dbReference>
<dbReference type="PIRSF" id="PIRSF005624">
    <property type="entry name" value="Ni-bind_GTPase"/>
    <property type="match status" value="1"/>
</dbReference>
<organism evidence="9 10">
    <name type="scientific">Carboxydothermus islandicus</name>
    <dbReference type="NCBI Taxonomy" id="661089"/>
    <lineage>
        <taxon>Bacteria</taxon>
        <taxon>Bacillati</taxon>
        <taxon>Bacillota</taxon>
        <taxon>Clostridia</taxon>
        <taxon>Thermoanaerobacterales</taxon>
        <taxon>Thermoanaerobacteraceae</taxon>
        <taxon>Carboxydothermus</taxon>
    </lineage>
</organism>
<name>A0A1L8D1V7_9THEO</name>
<evidence type="ECO:0000313" key="10">
    <source>
        <dbReference type="Proteomes" id="UP000187338"/>
    </source>
</evidence>
<dbReference type="PANTHER" id="PTHR30134">
    <property type="entry name" value="HYDROGENASE PROTEIN ASSEMBLY PROTEIN, NICKEL CHAPERONE"/>
    <property type="match status" value="1"/>
</dbReference>
<feature type="domain" description="CobW/HypB/UreG nucleotide-binding" evidence="8">
    <location>
        <begin position="31"/>
        <end position="190"/>
    </location>
</feature>
<dbReference type="EMBL" id="BDJL01000030">
    <property type="protein sequence ID" value="GAV25081.1"/>
    <property type="molecule type" value="Genomic_DNA"/>
</dbReference>
<evidence type="ECO:0000256" key="2">
    <source>
        <dbReference type="ARBA" id="ARBA00022596"/>
    </source>
</evidence>
<dbReference type="InterPro" id="IPR004392">
    <property type="entry name" value="Hyd_mat_HypB"/>
</dbReference>
<evidence type="ECO:0000256" key="1">
    <source>
        <dbReference type="ARBA" id="ARBA00006211"/>
    </source>
</evidence>
<comment type="similarity">
    <text evidence="1">Belongs to the SIMIBI class G3E GTPase family. HypB/HupM subfamily.</text>
</comment>
<dbReference type="GO" id="GO:0005525">
    <property type="term" value="F:GTP binding"/>
    <property type="evidence" value="ECO:0007669"/>
    <property type="project" value="UniProtKB-KW"/>
</dbReference>
<keyword evidence="6" id="KW-0862">Zinc</keyword>
<accession>A0A1L8D1V7</accession>
<keyword evidence="2" id="KW-0533">Nickel</keyword>
<dbReference type="Pfam" id="PF02492">
    <property type="entry name" value="cobW"/>
    <property type="match status" value="1"/>
</dbReference>
<dbReference type="OrthoDB" id="9802035at2"/>
<dbReference type="Proteomes" id="UP000187338">
    <property type="component" value="Unassembled WGS sequence"/>
</dbReference>
<dbReference type="AlphaFoldDB" id="A0A1L8D1V7"/>
<reference evidence="10" key="1">
    <citation type="submission" date="2016-12" db="EMBL/GenBank/DDBJ databases">
        <title>Draft Genome Sequences od Carboxydothermus pertinax and islandicus, Hydrogenogenic Carboxydotrophic Bacteria.</title>
        <authorList>
            <person name="Fukuyama Y."/>
            <person name="Ohmae K."/>
            <person name="Yoneda Y."/>
            <person name="Yoshida T."/>
            <person name="Sako Y."/>
        </authorList>
    </citation>
    <scope>NUCLEOTIDE SEQUENCE [LARGE SCALE GENOMIC DNA]</scope>
    <source>
        <strain evidence="10">SET</strain>
    </source>
</reference>
<evidence type="ECO:0000256" key="6">
    <source>
        <dbReference type="ARBA" id="ARBA00022833"/>
    </source>
</evidence>
<sequence length="220" mass="24306">MQVQLTTNILKANDAIAALNRKIFNEKNIFVINIISSPGAGKTTLLEKVLPKLPPDIKPAVIEGDLTTTKDAERIEKTGVFALQINTLGGCHLDANMISQVLEKIPLDEINLLVIENVGNLVCPAGFDLGEDMKMVVLSVTEGNDKPLKYPVIFREAAVSVLNKIDLLNYVDFDLKQYEDDLQAINPNQQRFYVSARTEEGLEPLIMFIAEKVRSKRGGA</sequence>
<evidence type="ECO:0000256" key="3">
    <source>
        <dbReference type="ARBA" id="ARBA00022723"/>
    </source>
</evidence>
<evidence type="ECO:0000256" key="7">
    <source>
        <dbReference type="ARBA" id="ARBA00023134"/>
    </source>
</evidence>
<evidence type="ECO:0000256" key="4">
    <source>
        <dbReference type="ARBA" id="ARBA00022741"/>
    </source>
</evidence>
<evidence type="ECO:0000259" key="8">
    <source>
        <dbReference type="Pfam" id="PF02492"/>
    </source>
</evidence>
<dbReference type="NCBIfam" id="TIGR00073">
    <property type="entry name" value="hypB"/>
    <property type="match status" value="1"/>
</dbReference>
<protein>
    <submittedName>
        <fullName evidence="9">Hydrogenase accessory protein HypB</fullName>
    </submittedName>
</protein>
<comment type="caution">
    <text evidence="9">The sequence shown here is derived from an EMBL/GenBank/DDBJ whole genome shotgun (WGS) entry which is preliminary data.</text>
</comment>
<dbReference type="PANTHER" id="PTHR30134:SF2">
    <property type="entry name" value="HYDROGENASE MATURATION FACTOR HYPB"/>
    <property type="match status" value="1"/>
</dbReference>
<keyword evidence="7" id="KW-0342">GTP-binding</keyword>
<gene>
    <name evidence="9" type="ORF">ciss_10140</name>
</gene>
<keyword evidence="10" id="KW-1185">Reference proteome</keyword>
<dbReference type="InterPro" id="IPR003495">
    <property type="entry name" value="CobW/HypB/UreG_nucleotide-bd"/>
</dbReference>
<dbReference type="STRING" id="661089.ciss_10140"/>
<dbReference type="GO" id="GO:0003924">
    <property type="term" value="F:GTPase activity"/>
    <property type="evidence" value="ECO:0007669"/>
    <property type="project" value="InterPro"/>
</dbReference>
<dbReference type="Gene3D" id="3.40.50.300">
    <property type="entry name" value="P-loop containing nucleotide triphosphate hydrolases"/>
    <property type="match status" value="1"/>
</dbReference>
<keyword evidence="5" id="KW-0378">Hydrolase</keyword>
<dbReference type="GO" id="GO:0008270">
    <property type="term" value="F:zinc ion binding"/>
    <property type="evidence" value="ECO:0007669"/>
    <property type="project" value="TreeGrafter"/>
</dbReference>
<keyword evidence="4" id="KW-0547">Nucleotide-binding</keyword>
<dbReference type="GO" id="GO:0016151">
    <property type="term" value="F:nickel cation binding"/>
    <property type="evidence" value="ECO:0007669"/>
    <property type="project" value="InterPro"/>
</dbReference>
<proteinExistence type="inferred from homology"/>
<dbReference type="RefSeq" id="WP_075865249.1">
    <property type="nucleotide sequence ID" value="NZ_BDJL01000030.1"/>
</dbReference>
<dbReference type="InterPro" id="IPR027417">
    <property type="entry name" value="P-loop_NTPase"/>
</dbReference>
<keyword evidence="3" id="KW-0479">Metal-binding</keyword>
<dbReference type="GO" id="GO:0051604">
    <property type="term" value="P:protein maturation"/>
    <property type="evidence" value="ECO:0007669"/>
    <property type="project" value="InterPro"/>
</dbReference>
<evidence type="ECO:0000313" key="9">
    <source>
        <dbReference type="EMBL" id="GAV25081.1"/>
    </source>
</evidence>
<evidence type="ECO:0000256" key="5">
    <source>
        <dbReference type="ARBA" id="ARBA00022801"/>
    </source>
</evidence>